<name>A0A2R8FD70_9VIRU</name>
<evidence type="ECO:0000313" key="2">
    <source>
        <dbReference type="Proteomes" id="UP000273054"/>
    </source>
</evidence>
<proteinExistence type="predicted"/>
<gene>
    <name evidence="1" type="ORF">BRZCDTV_82</name>
</gene>
<dbReference type="Proteomes" id="UP000273054">
    <property type="component" value="Segment"/>
</dbReference>
<evidence type="ECO:0000313" key="1">
    <source>
        <dbReference type="EMBL" id="SPN78955.1"/>
    </source>
</evidence>
<reference evidence="1" key="1">
    <citation type="submission" date="2018-03" db="EMBL/GenBank/DDBJ databases">
        <authorList>
            <consortium name="Urmite Genomes"/>
        </authorList>
    </citation>
    <scope>NUCLEOTIDE SEQUENCE [LARGE SCALE GENOMIC DNA]</scope>
    <source>
        <strain evidence="1">IHUMI-27.7</strain>
    </source>
</reference>
<organism evidence="1">
    <name type="scientific">Brazilian cedratvirus IHUMI</name>
    <dbReference type="NCBI Taxonomy" id="2126980"/>
    <lineage>
        <taxon>Viruses</taxon>
        <taxon>Pithoviruses</taxon>
        <taxon>Orthocedratvirinae</taxon>
        <taxon>Alphacedratvirus</taxon>
        <taxon>Alphacedratvirus brasiliense</taxon>
    </lineage>
</organism>
<keyword evidence="2" id="KW-1185">Reference proteome</keyword>
<accession>A0A2R8FD70</accession>
<protein>
    <submittedName>
        <fullName evidence="1">Uncharacterized protein</fullName>
    </submittedName>
</protein>
<sequence>MGCLFSHLHPLSERHKSLVWCLCGKDICTWRCSVDVKDNLCLFYPDLQKYLRRRKNNIENYTACDHCLPYRLQSIFTRQPLGWKENELYFTSYEKAKLNG</sequence>
<dbReference type="EMBL" id="LT994651">
    <property type="protein sequence ID" value="SPN78955.1"/>
    <property type="molecule type" value="Genomic_DNA"/>
</dbReference>